<evidence type="ECO:0000256" key="5">
    <source>
        <dbReference type="ARBA" id="ARBA00022840"/>
    </source>
</evidence>
<dbReference type="SUPFAM" id="SSF56112">
    <property type="entry name" value="Protein kinase-like (PK-like)"/>
    <property type="match status" value="1"/>
</dbReference>
<reference evidence="8" key="1">
    <citation type="journal article" date="2006" name="PLoS Biol.">
        <title>Macronuclear genome sequence of the ciliate Tetrahymena thermophila, a model eukaryote.</title>
        <authorList>
            <person name="Eisen J.A."/>
            <person name="Coyne R.S."/>
            <person name="Wu M."/>
            <person name="Wu D."/>
            <person name="Thiagarajan M."/>
            <person name="Wortman J.R."/>
            <person name="Badger J.H."/>
            <person name="Ren Q."/>
            <person name="Amedeo P."/>
            <person name="Jones K.M."/>
            <person name="Tallon L.J."/>
            <person name="Delcher A.L."/>
            <person name="Salzberg S.L."/>
            <person name="Silva J.C."/>
            <person name="Haas B.J."/>
            <person name="Majoros W.H."/>
            <person name="Farzad M."/>
            <person name="Carlton J.M."/>
            <person name="Smith R.K. Jr."/>
            <person name="Garg J."/>
            <person name="Pearlman R.E."/>
            <person name="Karrer K.M."/>
            <person name="Sun L."/>
            <person name="Manning G."/>
            <person name="Elde N.C."/>
            <person name="Turkewitz A.P."/>
            <person name="Asai D.J."/>
            <person name="Wilkes D.E."/>
            <person name="Wang Y."/>
            <person name="Cai H."/>
            <person name="Collins K."/>
            <person name="Stewart B.A."/>
            <person name="Lee S.R."/>
            <person name="Wilamowska K."/>
            <person name="Weinberg Z."/>
            <person name="Ruzzo W.L."/>
            <person name="Wloga D."/>
            <person name="Gaertig J."/>
            <person name="Frankel J."/>
            <person name="Tsao C.-C."/>
            <person name="Gorovsky M.A."/>
            <person name="Keeling P.J."/>
            <person name="Waller R.F."/>
            <person name="Patron N.J."/>
            <person name="Cherry J.M."/>
            <person name="Stover N.A."/>
            <person name="Krieger C.J."/>
            <person name="del Toro C."/>
            <person name="Ryder H.F."/>
            <person name="Williamson S.C."/>
            <person name="Barbeau R.A."/>
            <person name="Hamilton E.P."/>
            <person name="Orias E."/>
        </authorList>
    </citation>
    <scope>NUCLEOTIDE SEQUENCE [LARGE SCALE GENOMIC DNA]</scope>
    <source>
        <strain evidence="8">SB210</strain>
    </source>
</reference>
<dbReference type="InParanoid" id="Q24HY1"/>
<dbReference type="PROSITE" id="PS50011">
    <property type="entry name" value="PROTEIN_KINASE_DOM"/>
    <property type="match status" value="1"/>
</dbReference>
<dbReference type="GO" id="GO:0005524">
    <property type="term" value="F:ATP binding"/>
    <property type="evidence" value="ECO:0007669"/>
    <property type="project" value="UniProtKB-KW"/>
</dbReference>
<dbReference type="STRING" id="312017.Q24HY1"/>
<evidence type="ECO:0000256" key="1">
    <source>
        <dbReference type="ARBA" id="ARBA00022527"/>
    </source>
</evidence>
<keyword evidence="1" id="KW-0723">Serine/threonine-protein kinase</keyword>
<dbReference type="GeneID" id="7823887"/>
<dbReference type="InterPro" id="IPR000719">
    <property type="entry name" value="Prot_kinase_dom"/>
</dbReference>
<dbReference type="InterPro" id="IPR010926">
    <property type="entry name" value="Myosin_TH1"/>
</dbReference>
<dbReference type="GO" id="GO:0003774">
    <property type="term" value="F:cytoskeletal motor activity"/>
    <property type="evidence" value="ECO:0007669"/>
    <property type="project" value="InterPro"/>
</dbReference>
<keyword evidence="4 7" id="KW-0418">Kinase</keyword>
<accession>Q24HY1</accession>
<proteinExistence type="predicted"/>
<dbReference type="Proteomes" id="UP000009168">
    <property type="component" value="Unassembled WGS sequence"/>
</dbReference>
<dbReference type="HOGENOM" id="CLU_000288_63_46_1"/>
<keyword evidence="2" id="KW-0808">Transferase</keyword>
<evidence type="ECO:0000313" key="8">
    <source>
        <dbReference type="Proteomes" id="UP000009168"/>
    </source>
</evidence>
<dbReference type="OMA" id="LCIRQTD"/>
<protein>
    <submittedName>
        <fullName evidence="7">Serine/Threonine kinase domain protein</fullName>
    </submittedName>
</protein>
<evidence type="ECO:0000313" key="7">
    <source>
        <dbReference type="EMBL" id="EAS07457.1"/>
    </source>
</evidence>
<keyword evidence="3" id="KW-0547">Nucleotide-binding</keyword>
<dbReference type="GO" id="GO:0016459">
    <property type="term" value="C:myosin complex"/>
    <property type="evidence" value="ECO:0007669"/>
    <property type="project" value="InterPro"/>
</dbReference>
<dbReference type="Gene3D" id="1.10.510.10">
    <property type="entry name" value="Transferase(Phosphotransferase) domain 1"/>
    <property type="match status" value="1"/>
</dbReference>
<dbReference type="PANTHER" id="PTHR24351">
    <property type="entry name" value="RIBOSOMAL PROTEIN S6 KINASE"/>
    <property type="match status" value="1"/>
</dbReference>
<dbReference type="InterPro" id="IPR011009">
    <property type="entry name" value="Kinase-like_dom_sf"/>
</dbReference>
<keyword evidence="5" id="KW-0067">ATP-binding</keyword>
<dbReference type="SMART" id="SM00220">
    <property type="entry name" value="S_TKc"/>
    <property type="match status" value="1"/>
</dbReference>
<organism evidence="7 8">
    <name type="scientific">Tetrahymena thermophila (strain SB210)</name>
    <dbReference type="NCBI Taxonomy" id="312017"/>
    <lineage>
        <taxon>Eukaryota</taxon>
        <taxon>Sar</taxon>
        <taxon>Alveolata</taxon>
        <taxon>Ciliophora</taxon>
        <taxon>Intramacronucleata</taxon>
        <taxon>Oligohymenophorea</taxon>
        <taxon>Hymenostomatida</taxon>
        <taxon>Tetrahymenina</taxon>
        <taxon>Tetrahymenidae</taxon>
        <taxon>Tetrahymena</taxon>
    </lineage>
</organism>
<name>Q24HY1_TETTS</name>
<dbReference type="Gene3D" id="3.30.200.20">
    <property type="entry name" value="Phosphorylase Kinase, domain 1"/>
    <property type="match status" value="1"/>
</dbReference>
<dbReference type="EMBL" id="GG662498">
    <property type="protein sequence ID" value="EAS07457.1"/>
    <property type="molecule type" value="Genomic_DNA"/>
</dbReference>
<dbReference type="Pfam" id="PF06017">
    <property type="entry name" value="Myosin_TH1"/>
    <property type="match status" value="1"/>
</dbReference>
<evidence type="ECO:0000256" key="4">
    <source>
        <dbReference type="ARBA" id="ARBA00022777"/>
    </source>
</evidence>
<sequence>MNNKRLDSGQHQDWDLLKIGLNDKMLKLDLDEKIIFSCTMIKINKKEKSQNRNFLLTSKRIMNVGKKVKRSIDLMNLAGISLSLESYEFVIHVKDEYDYRLLSEEYRENFIYYLVEAYNNYMKRDLLIFVHKESQLQHCTTLETDRDKKRSKIPTQGGILCNQNNLNINISNKYIDSSKRQSVIYIREKNILQAWIKNFIPDMKISQSKVGSKYHTIYYSRCTLKSLQNKHYAVRTVQCSTEEEENEYIDRINRSINDPFVIPLEFCFKDNNDFYLVMQVLGNDLFQRLYCSHNLSEMAAKYYFVQILCGLQLYHSKLHCHYGELKPENILLDEMGRVFLTGYRSPKKNLTSETLEYTAPELLRGEPKSIASDFWCLGILLYEMLVGIPPFYYEGQESIMIQLIIENNVQFPKFLNISQEAKSMILSLLKSNKNERIGVNSGLEEFKKHPWLQNIDWQGHLKKQIFNPEDLEGNPNESMRKIKFDYCPVEQNEQTYLF</sequence>
<evidence type="ECO:0000256" key="3">
    <source>
        <dbReference type="ARBA" id="ARBA00022741"/>
    </source>
</evidence>
<dbReference type="KEGG" id="tet:TTHERM_00571930"/>
<feature type="domain" description="Protein kinase" evidence="6">
    <location>
        <begin position="199"/>
        <end position="452"/>
    </location>
</feature>
<evidence type="ECO:0000256" key="2">
    <source>
        <dbReference type="ARBA" id="ARBA00022679"/>
    </source>
</evidence>
<dbReference type="eggNOG" id="KOG0598">
    <property type="taxonomic scope" value="Eukaryota"/>
</dbReference>
<dbReference type="AlphaFoldDB" id="Q24HY1"/>
<dbReference type="Pfam" id="PF00069">
    <property type="entry name" value="Pkinase"/>
    <property type="match status" value="1"/>
</dbReference>
<dbReference type="GO" id="GO:0004674">
    <property type="term" value="F:protein serine/threonine kinase activity"/>
    <property type="evidence" value="ECO:0007669"/>
    <property type="project" value="UniProtKB-KW"/>
</dbReference>
<dbReference type="RefSeq" id="XP_001027699.1">
    <property type="nucleotide sequence ID" value="XM_001027699.3"/>
</dbReference>
<dbReference type="OrthoDB" id="4062651at2759"/>
<keyword evidence="8" id="KW-1185">Reference proteome</keyword>
<evidence type="ECO:0000259" key="6">
    <source>
        <dbReference type="PROSITE" id="PS50011"/>
    </source>
</evidence>
<gene>
    <name evidence="7" type="ORF">TTHERM_00571930</name>
</gene>